<comment type="function">
    <text evidence="7">Catalyzes the base-exchange of a guanine (G) residue with the queuine precursor 7-aminomethyl-7-deazaguanine (PreQ1) at position 34 (anticodon wobble position) in tRNAs with GU(N) anticodons (tRNA-Asp, -Asn, -His and -Tyr). Catalysis occurs through a double-displacement mechanism. The nucleophile active site attacks the C1' of nucleotide 34 to detach the guanine base from the RNA, forming a covalent enzyme-RNA intermediate. The proton acceptor active site deprotonates the incoming PreQ1, allowing a nucleophilic attack on the C1' of the ribose to form the product. After dissociation, two additional enzymatic reactions on the tRNA convert PreQ1 to queuine (Q), resulting in the hypermodified nucleoside queuosine (7-(((4,5-cis-dihydroxy-2-cyclopenten-1-yl)amino)methyl)-7-deazaguanosine).</text>
</comment>
<dbReference type="InterPro" id="IPR036511">
    <property type="entry name" value="TGT-like_sf"/>
</dbReference>
<evidence type="ECO:0000259" key="8">
    <source>
        <dbReference type="Pfam" id="PF01702"/>
    </source>
</evidence>
<comment type="similarity">
    <text evidence="7">Belongs to the queuine tRNA-ribosyltransferase family.</text>
</comment>
<dbReference type="Proteomes" id="UP000287502">
    <property type="component" value="Chromosome"/>
</dbReference>
<dbReference type="GO" id="GO:0008479">
    <property type="term" value="F:tRNA-guanosine(34) queuine transglycosylase activity"/>
    <property type="evidence" value="ECO:0007669"/>
    <property type="project" value="UniProtKB-UniRule"/>
</dbReference>
<dbReference type="Gene3D" id="3.20.20.105">
    <property type="entry name" value="Queuine tRNA-ribosyltransferase-like"/>
    <property type="match status" value="1"/>
</dbReference>
<evidence type="ECO:0000256" key="3">
    <source>
        <dbReference type="ARBA" id="ARBA00022679"/>
    </source>
</evidence>
<feature type="binding site" evidence="7">
    <location>
        <begin position="92"/>
        <end position="96"/>
    </location>
    <ligand>
        <name>substrate</name>
    </ligand>
</feature>
<dbReference type="NCBIfam" id="TIGR00449">
    <property type="entry name" value="tgt_general"/>
    <property type="match status" value="1"/>
</dbReference>
<dbReference type="AlphaFoldDB" id="A0A410K1L0"/>
<keyword evidence="2 7" id="KW-0328">Glycosyltransferase</keyword>
<feature type="binding site" evidence="7">
    <location>
        <position position="215"/>
    </location>
    <ligand>
        <name>substrate</name>
    </ligand>
</feature>
<dbReference type="InterPro" id="IPR004803">
    <property type="entry name" value="TGT"/>
</dbReference>
<dbReference type="FunFam" id="3.20.20.105:FF:000001">
    <property type="entry name" value="Queuine tRNA-ribosyltransferase"/>
    <property type="match status" value="1"/>
</dbReference>
<dbReference type="InterPro" id="IPR050076">
    <property type="entry name" value="ArchSynthase1/Queuine_TRR"/>
</dbReference>
<protein>
    <recommendedName>
        <fullName evidence="7">Queuine tRNA-ribosyltransferase</fullName>
        <ecNumber evidence="7">2.4.2.29</ecNumber>
    </recommendedName>
    <alternativeName>
        <fullName evidence="7">Guanine insertion enzyme</fullName>
    </alternativeName>
    <alternativeName>
        <fullName evidence="7">tRNA-guanine transglycosylase</fullName>
    </alternativeName>
</protein>
<feature type="active site" description="Nucleophile" evidence="7">
    <location>
        <position position="265"/>
    </location>
</feature>
<proteinExistence type="inferred from homology"/>
<keyword evidence="7" id="KW-0479">Metal-binding</keyword>
<dbReference type="EMBL" id="CP035108">
    <property type="protein sequence ID" value="QAR34326.1"/>
    <property type="molecule type" value="Genomic_DNA"/>
</dbReference>
<accession>A0A410K1L0</accession>
<keyword evidence="4 7" id="KW-0819">tRNA processing</keyword>
<feature type="domain" description="tRNA-guanine(15) transglycosylase-like" evidence="8">
    <location>
        <begin position="13"/>
        <end position="365"/>
    </location>
</feature>
<comment type="catalytic activity">
    <reaction evidence="6 7">
        <text>7-aminomethyl-7-carbaguanine + guanosine(34) in tRNA = 7-aminomethyl-7-carbaguanosine(34) in tRNA + guanine</text>
        <dbReference type="Rhea" id="RHEA:24104"/>
        <dbReference type="Rhea" id="RHEA-COMP:10341"/>
        <dbReference type="Rhea" id="RHEA-COMP:10342"/>
        <dbReference type="ChEBI" id="CHEBI:16235"/>
        <dbReference type="ChEBI" id="CHEBI:58703"/>
        <dbReference type="ChEBI" id="CHEBI:74269"/>
        <dbReference type="ChEBI" id="CHEBI:82833"/>
        <dbReference type="EC" id="2.4.2.29"/>
    </reaction>
</comment>
<dbReference type="EC" id="2.4.2.29" evidence="7"/>
<dbReference type="PANTHER" id="PTHR46499:SF1">
    <property type="entry name" value="QUEUINE TRNA-RIBOSYLTRANSFERASE"/>
    <property type="match status" value="1"/>
</dbReference>
<organism evidence="9 10">
    <name type="scientific">Geovibrio thiophilus</name>
    <dbReference type="NCBI Taxonomy" id="139438"/>
    <lineage>
        <taxon>Bacteria</taxon>
        <taxon>Pseudomonadati</taxon>
        <taxon>Deferribacterota</taxon>
        <taxon>Deferribacteres</taxon>
        <taxon>Deferribacterales</taxon>
        <taxon>Geovibrionaceae</taxon>
        <taxon>Geovibrio</taxon>
    </lineage>
</organism>
<dbReference type="NCBIfam" id="TIGR00430">
    <property type="entry name" value="Q_tRNA_tgt"/>
    <property type="match status" value="1"/>
</dbReference>
<feature type="binding site" evidence="7">
    <location>
        <position position="334"/>
    </location>
    <ligand>
        <name>Zn(2+)</name>
        <dbReference type="ChEBI" id="CHEBI:29105"/>
    </ligand>
</feature>
<dbReference type="GO" id="GO:0005829">
    <property type="term" value="C:cytosol"/>
    <property type="evidence" value="ECO:0007669"/>
    <property type="project" value="TreeGrafter"/>
</dbReference>
<feature type="binding site" evidence="7">
    <location>
        <position position="305"/>
    </location>
    <ligand>
        <name>Zn(2+)</name>
        <dbReference type="ChEBI" id="CHEBI:29105"/>
    </ligand>
</feature>
<dbReference type="KEGG" id="gtl:EP073_13205"/>
<comment type="subunit">
    <text evidence="7">Homodimer. Within each dimer, one monomer is responsible for RNA recognition and catalysis, while the other monomer binds to the replacement base PreQ1.</text>
</comment>
<keyword evidence="10" id="KW-1185">Reference proteome</keyword>
<reference evidence="9 10" key="1">
    <citation type="submission" date="2019-01" db="EMBL/GenBank/DDBJ databases">
        <title>Geovibrio thiophilus DSM 11263, complete genome.</title>
        <authorList>
            <person name="Spring S."/>
            <person name="Bunk B."/>
            <person name="Sproer C."/>
        </authorList>
    </citation>
    <scope>NUCLEOTIDE SEQUENCE [LARGE SCALE GENOMIC DNA]</scope>
    <source>
        <strain evidence="9 10">DSM 11263</strain>
    </source>
</reference>
<evidence type="ECO:0000256" key="5">
    <source>
        <dbReference type="ARBA" id="ARBA00022785"/>
    </source>
</evidence>
<dbReference type="Pfam" id="PF01702">
    <property type="entry name" value="TGT"/>
    <property type="match status" value="1"/>
</dbReference>
<dbReference type="InterPro" id="IPR002616">
    <property type="entry name" value="tRNA_ribo_trans-like"/>
</dbReference>
<keyword evidence="7" id="KW-0862">Zinc</keyword>
<feature type="active site" description="Proton acceptor" evidence="7">
    <location>
        <position position="92"/>
    </location>
</feature>
<evidence type="ECO:0000256" key="2">
    <source>
        <dbReference type="ARBA" id="ARBA00022676"/>
    </source>
</evidence>
<feature type="binding site" evidence="7">
    <location>
        <position position="308"/>
    </location>
    <ligand>
        <name>Zn(2+)</name>
        <dbReference type="ChEBI" id="CHEBI:29105"/>
    </ligand>
</feature>
<comment type="pathway">
    <text evidence="1 7">tRNA modification; tRNA-queuosine biosynthesis.</text>
</comment>
<feature type="binding site" evidence="7">
    <location>
        <position position="188"/>
    </location>
    <ligand>
        <name>substrate</name>
    </ligand>
</feature>
<evidence type="ECO:0000256" key="4">
    <source>
        <dbReference type="ARBA" id="ARBA00022694"/>
    </source>
</evidence>
<sequence>MFEFTLEKTSEKSKARAGRIVTPHGEIETPIFMPVGTVGSVKGVAPRELDEIGAQIILGNTYHLHLRPGEDTVAHFGGLAKFNSWNKPTLTDSGGFQVFSLAKLNKIGEEGVEFRSHLDGSKLFLSPEKSIEIQQKIGADIMMAFDECVPYPSEKIYVEKSLELTTRWAERCLKAKTRDDQALFGIIQGGVFPDLRRRSAEQICALPFEGFAIGGLSVGEDIPTMYEIADFITDHMPADKPRYLMGVGTPEDLLNGIERGIDMFDCVMPTRNARNALLFTNSGKLHIKAARYRLSDEPVDAECGCYTCRNFSRGYLRHLYKTGELLALKLNSIHNLHFYLSLVKRARNAINNGFFEDFKKEILDKITFGGDNV</sequence>
<evidence type="ECO:0000256" key="6">
    <source>
        <dbReference type="ARBA" id="ARBA00050112"/>
    </source>
</evidence>
<dbReference type="RefSeq" id="WP_128467631.1">
    <property type="nucleotide sequence ID" value="NZ_CP035108.1"/>
</dbReference>
<keyword evidence="5 7" id="KW-0671">Queuosine biosynthesis</keyword>
<dbReference type="PANTHER" id="PTHR46499">
    <property type="entry name" value="QUEUINE TRNA-RIBOSYLTRANSFERASE"/>
    <property type="match status" value="1"/>
</dbReference>
<evidence type="ECO:0000256" key="1">
    <source>
        <dbReference type="ARBA" id="ARBA00004691"/>
    </source>
</evidence>
<dbReference type="GO" id="GO:0008616">
    <property type="term" value="P:tRNA queuosine(34) biosynthetic process"/>
    <property type="evidence" value="ECO:0007669"/>
    <property type="project" value="UniProtKB-UniRule"/>
</dbReference>
<dbReference type="HAMAP" id="MF_00168">
    <property type="entry name" value="Q_tRNA_Tgt"/>
    <property type="match status" value="1"/>
</dbReference>
<name>A0A410K1L0_9BACT</name>
<evidence type="ECO:0000313" key="9">
    <source>
        <dbReference type="EMBL" id="QAR34326.1"/>
    </source>
</evidence>
<feature type="region of interest" description="RNA binding" evidence="7">
    <location>
        <begin position="246"/>
        <end position="252"/>
    </location>
</feature>
<dbReference type="OrthoDB" id="9805417at2"/>
<evidence type="ECO:0000256" key="7">
    <source>
        <dbReference type="HAMAP-Rule" id="MF_00168"/>
    </source>
</evidence>
<feature type="binding site" evidence="7">
    <location>
        <position position="146"/>
    </location>
    <ligand>
        <name>substrate</name>
    </ligand>
</feature>
<comment type="cofactor">
    <cofactor evidence="7">
        <name>Zn(2+)</name>
        <dbReference type="ChEBI" id="CHEBI:29105"/>
    </cofactor>
    <text evidence="7">Binds 1 zinc ion per subunit.</text>
</comment>
<keyword evidence="3 7" id="KW-0808">Transferase</keyword>
<feature type="binding site" evidence="7">
    <location>
        <position position="303"/>
    </location>
    <ligand>
        <name>Zn(2+)</name>
        <dbReference type="ChEBI" id="CHEBI:29105"/>
    </ligand>
</feature>
<evidence type="ECO:0000313" key="10">
    <source>
        <dbReference type="Proteomes" id="UP000287502"/>
    </source>
</evidence>
<dbReference type="SUPFAM" id="SSF51713">
    <property type="entry name" value="tRNA-guanine transglycosylase"/>
    <property type="match status" value="1"/>
</dbReference>
<gene>
    <name evidence="7" type="primary">tgt</name>
    <name evidence="9" type="ORF">EP073_13205</name>
</gene>
<feature type="region of interest" description="RNA binding; important for wobble base 34 recognition" evidence="7">
    <location>
        <begin position="270"/>
        <end position="274"/>
    </location>
</feature>
<dbReference type="GO" id="GO:0046872">
    <property type="term" value="F:metal ion binding"/>
    <property type="evidence" value="ECO:0007669"/>
    <property type="project" value="UniProtKB-KW"/>
</dbReference>
<dbReference type="UniPathway" id="UPA00392"/>